<sequence>MFIKVNDVALKLKYFSINQTVLYNRSRRKDAPTNKKH</sequence>
<evidence type="ECO:0000313" key="2">
    <source>
        <dbReference type="Proteomes" id="UP000186720"/>
    </source>
</evidence>
<dbReference type="EMBL" id="MPPL01000001">
    <property type="protein sequence ID" value="OKS85817.1"/>
    <property type="molecule type" value="Genomic_DNA"/>
</dbReference>
<comment type="caution">
    <text evidence="1">The sequence shown here is derived from an EMBL/GenBank/DDBJ whole genome shotgun (WGS) entry which is preliminary data.</text>
</comment>
<organism evidence="1 2">
    <name type="scientific">Mucilaginibacter polytrichastri</name>
    <dbReference type="NCBI Taxonomy" id="1302689"/>
    <lineage>
        <taxon>Bacteria</taxon>
        <taxon>Pseudomonadati</taxon>
        <taxon>Bacteroidota</taxon>
        <taxon>Sphingobacteriia</taxon>
        <taxon>Sphingobacteriales</taxon>
        <taxon>Sphingobacteriaceae</taxon>
        <taxon>Mucilaginibacter</taxon>
    </lineage>
</organism>
<dbReference type="Proteomes" id="UP000186720">
    <property type="component" value="Unassembled WGS sequence"/>
</dbReference>
<keyword evidence="2" id="KW-1185">Reference proteome</keyword>
<reference evidence="1 2" key="1">
    <citation type="submission" date="2016-11" db="EMBL/GenBank/DDBJ databases">
        <title>Whole Genome Sequencing of Mucilaginibacter polytrichastri RG4-7(T) isolated from the moss sample.</title>
        <authorList>
            <person name="Li Y."/>
        </authorList>
    </citation>
    <scope>NUCLEOTIDE SEQUENCE [LARGE SCALE GENOMIC DNA]</scope>
    <source>
        <strain evidence="1 2">RG4-7</strain>
    </source>
</reference>
<name>A0A1Q5ZVL3_9SPHI</name>
<accession>A0A1Q5ZVL3</accession>
<protein>
    <submittedName>
        <fullName evidence="1">Uncharacterized protein</fullName>
    </submittedName>
</protein>
<evidence type="ECO:0000313" key="1">
    <source>
        <dbReference type="EMBL" id="OKS85817.1"/>
    </source>
</evidence>
<gene>
    <name evidence="1" type="ORF">RG47T_1263</name>
</gene>
<dbReference type="AlphaFoldDB" id="A0A1Q5ZVL3"/>
<proteinExistence type="predicted"/>